<evidence type="ECO:0000313" key="2">
    <source>
        <dbReference type="Proteomes" id="UP001197974"/>
    </source>
</evidence>
<dbReference type="Pfam" id="PF13047">
    <property type="entry name" value="DUF3907"/>
    <property type="match status" value="1"/>
</dbReference>
<sequence length="161" mass="19209">MGNVMVKTQLEQVEKFLKEVTENLNNFLDEHTIGQMKEEDVDHRYAKSIFRSLRRLTVYCEEGLEECQIILKNSSFRKAAAEKTLYVIYHQCIEEFYQPKNDIWFEDPRSAYTGKNAIKFRDKAPNLIVNLLTSLENEFQTIREELEYYETDYRTKITQSK</sequence>
<keyword evidence="2" id="KW-1185">Reference proteome</keyword>
<dbReference type="RefSeq" id="WP_226538600.1">
    <property type="nucleotide sequence ID" value="NZ_CP129013.1"/>
</dbReference>
<reference evidence="1 2" key="1">
    <citation type="submission" date="2023-06" db="EMBL/GenBank/DDBJ databases">
        <title>Five Gram-positive bacteria isolated from mangrove sediments in Shenzhen, Guangdong, China.</title>
        <authorList>
            <person name="Yu S."/>
            <person name="Zheng W."/>
            <person name="Huang Y."/>
        </authorList>
    </citation>
    <scope>NUCLEOTIDE SEQUENCE [LARGE SCALE GENOMIC DNA]</scope>
    <source>
        <strain evidence="1 2">SaN35-3</strain>
    </source>
</reference>
<organism evidence="1 2">
    <name type="scientific">Bacillus carboniphilus</name>
    <dbReference type="NCBI Taxonomy" id="86663"/>
    <lineage>
        <taxon>Bacteria</taxon>
        <taxon>Bacillati</taxon>
        <taxon>Bacillota</taxon>
        <taxon>Bacilli</taxon>
        <taxon>Bacillales</taxon>
        <taxon>Bacillaceae</taxon>
        <taxon>Bacillus</taxon>
    </lineage>
</organism>
<name>A0ABY9JYC9_9BACI</name>
<accession>A0ABY9JYC9</accession>
<dbReference type="EMBL" id="CP129013">
    <property type="protein sequence ID" value="WLR43784.1"/>
    <property type="molecule type" value="Genomic_DNA"/>
</dbReference>
<protein>
    <submittedName>
        <fullName evidence="1">DUF3907 family protein</fullName>
    </submittedName>
</protein>
<dbReference type="InterPro" id="IPR025013">
    <property type="entry name" value="DUF3907"/>
</dbReference>
<dbReference type="Proteomes" id="UP001197974">
    <property type="component" value="Chromosome"/>
</dbReference>
<evidence type="ECO:0000313" key="1">
    <source>
        <dbReference type="EMBL" id="WLR43784.1"/>
    </source>
</evidence>
<proteinExistence type="predicted"/>
<gene>
    <name evidence="1" type="ORF">LC087_06560</name>
</gene>